<comment type="caution">
    <text evidence="3">The sequence shown here is derived from an EMBL/GenBank/DDBJ whole genome shotgun (WGS) entry which is preliminary data.</text>
</comment>
<dbReference type="Gene3D" id="3.60.20.30">
    <property type="entry name" value="(Glycosyl)asparaginase"/>
    <property type="match status" value="1"/>
</dbReference>
<dbReference type="STRING" id="2094558.A0A314ZR27"/>
<gene>
    <name evidence="3" type="ORF">Pyn_21021</name>
</gene>
<evidence type="ECO:0000313" key="4">
    <source>
        <dbReference type="Proteomes" id="UP000250321"/>
    </source>
</evidence>
<feature type="region of interest" description="Disordered" evidence="1">
    <location>
        <begin position="56"/>
        <end position="76"/>
    </location>
</feature>
<protein>
    <submittedName>
        <fullName evidence="3">Disease resistance protein RPS5-like</fullName>
    </submittedName>
</protein>
<accession>A0A314ZR27</accession>
<sequence>MEDDNASHLITFPTLTVLNLTTLPKLLGFYTGNQRDSTYEPNDESVNASHLDKMKETRNDQQHDQVAGSSSKSKVPQVGASCNALFPSNCISWLPNLKELLVDCFTMESSGSEENSEPEELVVASLTSGQWSKENNEPVVSAVEHFWKNVQPGFQGFQNSKYLCRYEIYKLLVNLQEVVIMSYKNMETIVLTTSSTEDNIHEEGKETGGSGTMTLFPKLLNWFEINNMPNLERFCPDAYSFAWPSCTRTLWVTPRNLQTSSASDNLENLHETPSTQAFDKLRQLTLIGLPMMSHIWEKGLQVISSFGNLRLLQKIVVEHCGAMEKIVGEARGGGEMAGLGGSKIKWVSKIKSICSSVSICVSNRHAFMKCPRGEKRSYQVVESMRLGMEPNLAAKDAISRIARKFPDFLRVVFDINKKGVHAGACHGWTFQYSVRSPEMDDVKV</sequence>
<proteinExistence type="predicted"/>
<dbReference type="Pfam" id="PF23247">
    <property type="entry name" value="LRR_RPS2"/>
    <property type="match status" value="1"/>
</dbReference>
<organism evidence="3 4">
    <name type="scientific">Prunus yedoensis var. nudiflora</name>
    <dbReference type="NCBI Taxonomy" id="2094558"/>
    <lineage>
        <taxon>Eukaryota</taxon>
        <taxon>Viridiplantae</taxon>
        <taxon>Streptophyta</taxon>
        <taxon>Embryophyta</taxon>
        <taxon>Tracheophyta</taxon>
        <taxon>Spermatophyta</taxon>
        <taxon>Magnoliopsida</taxon>
        <taxon>eudicotyledons</taxon>
        <taxon>Gunneridae</taxon>
        <taxon>Pentapetalae</taxon>
        <taxon>rosids</taxon>
        <taxon>fabids</taxon>
        <taxon>Rosales</taxon>
        <taxon>Rosaceae</taxon>
        <taxon>Amygdaloideae</taxon>
        <taxon>Amygdaleae</taxon>
        <taxon>Prunus</taxon>
    </lineage>
</organism>
<evidence type="ECO:0000256" key="1">
    <source>
        <dbReference type="SAM" id="MobiDB-lite"/>
    </source>
</evidence>
<feature type="domain" description="Disease resistance protein At4g27190-like leucine-rich repeats" evidence="2">
    <location>
        <begin position="265"/>
        <end position="326"/>
    </location>
</feature>
<dbReference type="Proteomes" id="UP000250321">
    <property type="component" value="Unassembled WGS sequence"/>
</dbReference>
<name>A0A314ZR27_PRUYE</name>
<evidence type="ECO:0000313" key="3">
    <source>
        <dbReference type="EMBL" id="PQQ21110.1"/>
    </source>
</evidence>
<dbReference type="AlphaFoldDB" id="A0A314ZR27"/>
<keyword evidence="4" id="KW-1185">Reference proteome</keyword>
<dbReference type="OrthoDB" id="1746449at2759"/>
<reference evidence="3 4" key="1">
    <citation type="submission" date="2018-02" db="EMBL/GenBank/DDBJ databases">
        <title>Draft genome of wild Prunus yedoensis var. nudiflora.</title>
        <authorList>
            <person name="Baek S."/>
            <person name="Kim J.-H."/>
            <person name="Choi K."/>
            <person name="Kim G.-B."/>
            <person name="Cho A."/>
            <person name="Jang H."/>
            <person name="Shin C.-H."/>
            <person name="Yu H.-J."/>
            <person name="Mun J.-H."/>
        </authorList>
    </citation>
    <scope>NUCLEOTIDE SEQUENCE [LARGE SCALE GENOMIC DNA]</scope>
    <source>
        <strain evidence="4">cv. Jeju island</strain>
        <tissue evidence="3">Leaf</tissue>
    </source>
</reference>
<evidence type="ECO:0000259" key="2">
    <source>
        <dbReference type="Pfam" id="PF23247"/>
    </source>
</evidence>
<dbReference type="EMBL" id="PJQY01000020">
    <property type="protein sequence ID" value="PQQ21110.1"/>
    <property type="molecule type" value="Genomic_DNA"/>
</dbReference>
<dbReference type="InterPro" id="IPR057135">
    <property type="entry name" value="At4g27190-like_LRR"/>
</dbReference>